<evidence type="ECO:0000256" key="6">
    <source>
        <dbReference type="ARBA" id="ARBA00011893"/>
    </source>
</evidence>
<dbReference type="HAMAP" id="MF_00004">
    <property type="entry name" value="Aden_phosphoribosyltr"/>
    <property type="match status" value="1"/>
</dbReference>
<evidence type="ECO:0000256" key="2">
    <source>
        <dbReference type="ARBA" id="ARBA00003968"/>
    </source>
</evidence>
<dbReference type="RefSeq" id="WP_130608324.1">
    <property type="nucleotide sequence ID" value="NZ_AP019368.1"/>
</dbReference>
<reference evidence="13 14" key="1">
    <citation type="submission" date="2018-12" db="EMBL/GenBank/DDBJ databases">
        <title>Rubrispira sanarue gen. nov., sp., nov., a member of the order Silvanigrellales, isolated from a brackish lake in Hamamatsu Japan.</title>
        <authorList>
            <person name="Maejima Y."/>
            <person name="Iino T."/>
            <person name="Muraguchi Y."/>
            <person name="Fukuda K."/>
            <person name="Nojiri H."/>
            <person name="Ohkuma M."/>
            <person name="Moriuchi R."/>
            <person name="Dohra H."/>
            <person name="Kimbara K."/>
            <person name="Shintani M."/>
        </authorList>
    </citation>
    <scope>NUCLEOTIDE SEQUENCE [LARGE SCALE GENOMIC DNA]</scope>
    <source>
        <strain evidence="13 14">RF1110005</strain>
    </source>
</reference>
<dbReference type="SUPFAM" id="SSF53271">
    <property type="entry name" value="PRTase-like"/>
    <property type="match status" value="1"/>
</dbReference>
<organism evidence="13 14">
    <name type="scientific">Fluviispira sanaruensis</name>
    <dbReference type="NCBI Taxonomy" id="2493639"/>
    <lineage>
        <taxon>Bacteria</taxon>
        <taxon>Pseudomonadati</taxon>
        <taxon>Bdellovibrionota</taxon>
        <taxon>Oligoflexia</taxon>
        <taxon>Silvanigrellales</taxon>
        <taxon>Silvanigrellaceae</taxon>
        <taxon>Fluviispira</taxon>
    </lineage>
</organism>
<dbReference type="Pfam" id="PF00156">
    <property type="entry name" value="Pribosyltran"/>
    <property type="match status" value="1"/>
</dbReference>
<comment type="pathway">
    <text evidence="4 11">Purine metabolism; AMP biosynthesis via salvage pathway; AMP from adenine: step 1/1.</text>
</comment>
<evidence type="ECO:0000256" key="4">
    <source>
        <dbReference type="ARBA" id="ARBA00004659"/>
    </source>
</evidence>
<evidence type="ECO:0000256" key="9">
    <source>
        <dbReference type="ARBA" id="ARBA00022679"/>
    </source>
</evidence>
<evidence type="ECO:0000259" key="12">
    <source>
        <dbReference type="Pfam" id="PF00156"/>
    </source>
</evidence>
<evidence type="ECO:0000313" key="13">
    <source>
        <dbReference type="EMBL" id="BBH53118.1"/>
    </source>
</evidence>
<evidence type="ECO:0000256" key="10">
    <source>
        <dbReference type="ARBA" id="ARBA00022726"/>
    </source>
</evidence>
<name>A0A4P2VKI5_FLUSA</name>
<dbReference type="GO" id="GO:0003999">
    <property type="term" value="F:adenine phosphoribosyltransferase activity"/>
    <property type="evidence" value="ECO:0007669"/>
    <property type="project" value="UniProtKB-UniRule"/>
</dbReference>
<dbReference type="NCBIfam" id="TIGR01090">
    <property type="entry name" value="apt"/>
    <property type="match status" value="1"/>
</dbReference>
<comment type="subunit">
    <text evidence="11">Homodimer.</text>
</comment>
<evidence type="ECO:0000313" key="14">
    <source>
        <dbReference type="Proteomes" id="UP000291236"/>
    </source>
</evidence>
<dbReference type="EMBL" id="AP019368">
    <property type="protein sequence ID" value="BBH53118.1"/>
    <property type="molecule type" value="Genomic_DNA"/>
</dbReference>
<dbReference type="PANTHER" id="PTHR32315">
    <property type="entry name" value="ADENINE PHOSPHORIBOSYLTRANSFERASE"/>
    <property type="match status" value="1"/>
</dbReference>
<evidence type="ECO:0000256" key="7">
    <source>
        <dbReference type="ARBA" id="ARBA00022490"/>
    </source>
</evidence>
<dbReference type="GO" id="GO:0044209">
    <property type="term" value="P:AMP salvage"/>
    <property type="evidence" value="ECO:0007669"/>
    <property type="project" value="UniProtKB-UniRule"/>
</dbReference>
<comment type="function">
    <text evidence="2 11">Catalyzes a salvage reaction resulting in the formation of AMP, that is energically less costly than de novo synthesis.</text>
</comment>
<evidence type="ECO:0000256" key="5">
    <source>
        <dbReference type="ARBA" id="ARBA00008391"/>
    </source>
</evidence>
<keyword evidence="8 11" id="KW-0328">Glycosyltransferase</keyword>
<sequence>MNIQNELLSIIQDVPNFPKEGVIFKDINPLLRDPVAMKKVIAEMVGFARELQVQNIVGIESRGFFFGLPLALQMNLPFIAARKKGKLPGIVVNESYNLEYGSDSIEIQKSALNIGERYLIVDDVIATGGTAKACSNIIEKSGAQVVGFSFLIELAFLRGRDLLQNSAYKFPIQSLINIT</sequence>
<dbReference type="GO" id="GO:0006168">
    <property type="term" value="P:adenine salvage"/>
    <property type="evidence" value="ECO:0007669"/>
    <property type="project" value="InterPro"/>
</dbReference>
<comment type="subcellular location">
    <subcellularLocation>
        <location evidence="3 11">Cytoplasm</location>
    </subcellularLocation>
</comment>
<comment type="catalytic activity">
    <reaction evidence="1 11">
        <text>AMP + diphosphate = 5-phospho-alpha-D-ribose 1-diphosphate + adenine</text>
        <dbReference type="Rhea" id="RHEA:16609"/>
        <dbReference type="ChEBI" id="CHEBI:16708"/>
        <dbReference type="ChEBI" id="CHEBI:33019"/>
        <dbReference type="ChEBI" id="CHEBI:58017"/>
        <dbReference type="ChEBI" id="CHEBI:456215"/>
        <dbReference type="EC" id="2.4.2.7"/>
    </reaction>
</comment>
<proteinExistence type="inferred from homology"/>
<dbReference type="InterPro" id="IPR005764">
    <property type="entry name" value="Ade_phspho_trans"/>
</dbReference>
<evidence type="ECO:0000256" key="8">
    <source>
        <dbReference type="ARBA" id="ARBA00022676"/>
    </source>
</evidence>
<dbReference type="UniPathway" id="UPA00588">
    <property type="reaction ID" value="UER00646"/>
</dbReference>
<dbReference type="KEGG" id="sbf:JCM31447_15610"/>
<dbReference type="InterPro" id="IPR029057">
    <property type="entry name" value="PRTase-like"/>
</dbReference>
<dbReference type="NCBIfam" id="NF002636">
    <property type="entry name" value="PRK02304.1-5"/>
    <property type="match status" value="1"/>
</dbReference>
<dbReference type="GO" id="GO:0016208">
    <property type="term" value="F:AMP binding"/>
    <property type="evidence" value="ECO:0007669"/>
    <property type="project" value="TreeGrafter"/>
</dbReference>
<keyword evidence="10 11" id="KW-0660">Purine salvage</keyword>
<dbReference type="GO" id="GO:0006166">
    <property type="term" value="P:purine ribonucleoside salvage"/>
    <property type="evidence" value="ECO:0007669"/>
    <property type="project" value="UniProtKB-UniRule"/>
</dbReference>
<dbReference type="CDD" id="cd06223">
    <property type="entry name" value="PRTases_typeI"/>
    <property type="match status" value="1"/>
</dbReference>
<dbReference type="Gene3D" id="3.40.50.2020">
    <property type="match status" value="1"/>
</dbReference>
<evidence type="ECO:0000256" key="1">
    <source>
        <dbReference type="ARBA" id="ARBA00000868"/>
    </source>
</evidence>
<evidence type="ECO:0000256" key="11">
    <source>
        <dbReference type="HAMAP-Rule" id="MF_00004"/>
    </source>
</evidence>
<dbReference type="FunFam" id="3.40.50.2020:FF:000021">
    <property type="entry name" value="Adenine phosphoribosyltransferase"/>
    <property type="match status" value="1"/>
</dbReference>
<dbReference type="EC" id="2.4.2.7" evidence="6 11"/>
<keyword evidence="9 11" id="KW-0808">Transferase</keyword>
<dbReference type="NCBIfam" id="NF002634">
    <property type="entry name" value="PRK02304.1-3"/>
    <property type="match status" value="1"/>
</dbReference>
<dbReference type="Proteomes" id="UP000291236">
    <property type="component" value="Chromosome"/>
</dbReference>
<comment type="similarity">
    <text evidence="5 11">Belongs to the purine/pyrimidine phosphoribosyltransferase family.</text>
</comment>
<dbReference type="AlphaFoldDB" id="A0A4P2VKI5"/>
<feature type="domain" description="Phosphoribosyltransferase" evidence="12">
    <location>
        <begin position="55"/>
        <end position="152"/>
    </location>
</feature>
<dbReference type="OrthoDB" id="5292724at2"/>
<dbReference type="InterPro" id="IPR000836">
    <property type="entry name" value="PRTase_dom"/>
</dbReference>
<protein>
    <recommendedName>
        <fullName evidence="6 11">Adenine phosphoribosyltransferase</fullName>
        <shortName evidence="11">APRT</shortName>
        <ecNumber evidence="6 11">2.4.2.7</ecNumber>
    </recommendedName>
</protein>
<gene>
    <name evidence="11" type="primary">apt</name>
    <name evidence="13" type="ORF">JCM31447_15610</name>
</gene>
<evidence type="ECO:0000256" key="3">
    <source>
        <dbReference type="ARBA" id="ARBA00004496"/>
    </source>
</evidence>
<dbReference type="InterPro" id="IPR050054">
    <property type="entry name" value="UPRTase/APRTase"/>
</dbReference>
<dbReference type="GO" id="GO:0002055">
    <property type="term" value="F:adenine binding"/>
    <property type="evidence" value="ECO:0007669"/>
    <property type="project" value="TreeGrafter"/>
</dbReference>
<keyword evidence="7 11" id="KW-0963">Cytoplasm</keyword>
<accession>A0A4P2VKI5</accession>
<dbReference type="GO" id="GO:0005737">
    <property type="term" value="C:cytoplasm"/>
    <property type="evidence" value="ECO:0007669"/>
    <property type="project" value="UniProtKB-SubCell"/>
</dbReference>
<keyword evidence="14" id="KW-1185">Reference proteome</keyword>
<dbReference type="PANTHER" id="PTHR32315:SF3">
    <property type="entry name" value="ADENINE PHOSPHORIBOSYLTRANSFERASE"/>
    <property type="match status" value="1"/>
</dbReference>